<accession>X0XIP6</accession>
<reference evidence="1" key="1">
    <citation type="journal article" date="2014" name="Front. Microbiol.">
        <title>High frequency of phylogenetically diverse reductive dehalogenase-homologous genes in deep subseafloor sedimentary metagenomes.</title>
        <authorList>
            <person name="Kawai M."/>
            <person name="Futagami T."/>
            <person name="Toyoda A."/>
            <person name="Takaki Y."/>
            <person name="Nishi S."/>
            <person name="Hori S."/>
            <person name="Arai W."/>
            <person name="Tsubouchi T."/>
            <person name="Morono Y."/>
            <person name="Uchiyama I."/>
            <person name="Ito T."/>
            <person name="Fujiyama A."/>
            <person name="Inagaki F."/>
            <person name="Takami H."/>
        </authorList>
    </citation>
    <scope>NUCLEOTIDE SEQUENCE</scope>
    <source>
        <strain evidence="1">Expedition CK06-06</strain>
    </source>
</reference>
<proteinExistence type="predicted"/>
<name>X0XIP6_9ZZZZ</name>
<evidence type="ECO:0000313" key="1">
    <source>
        <dbReference type="EMBL" id="GAG36528.1"/>
    </source>
</evidence>
<dbReference type="EMBL" id="BARS01040514">
    <property type="protein sequence ID" value="GAG36528.1"/>
    <property type="molecule type" value="Genomic_DNA"/>
</dbReference>
<gene>
    <name evidence="1" type="ORF">S01H1_61741</name>
</gene>
<comment type="caution">
    <text evidence="1">The sequence shown here is derived from an EMBL/GenBank/DDBJ whole genome shotgun (WGS) entry which is preliminary data.</text>
</comment>
<feature type="non-terminal residue" evidence="1">
    <location>
        <position position="37"/>
    </location>
</feature>
<protein>
    <submittedName>
        <fullName evidence="1">Uncharacterized protein</fullName>
    </submittedName>
</protein>
<sequence length="37" mass="3847">MTWNAFQKCVEADGDGGQHDGAAVDVGASCVTDRYAT</sequence>
<organism evidence="1">
    <name type="scientific">marine sediment metagenome</name>
    <dbReference type="NCBI Taxonomy" id="412755"/>
    <lineage>
        <taxon>unclassified sequences</taxon>
        <taxon>metagenomes</taxon>
        <taxon>ecological metagenomes</taxon>
    </lineage>
</organism>
<dbReference type="AlphaFoldDB" id="X0XIP6"/>